<feature type="transmembrane region" description="Helical" evidence="1">
    <location>
        <begin position="6"/>
        <end position="28"/>
    </location>
</feature>
<sequence length="31" mass="3685">LEVDEFIGWFNYLLLIVVAVFTIIYLVVIRL</sequence>
<feature type="non-terminal residue" evidence="2">
    <location>
        <position position="1"/>
    </location>
</feature>
<dbReference type="AlphaFoldDB" id="X1AN57"/>
<keyword evidence="1" id="KW-1133">Transmembrane helix</keyword>
<organism evidence="2">
    <name type="scientific">marine sediment metagenome</name>
    <dbReference type="NCBI Taxonomy" id="412755"/>
    <lineage>
        <taxon>unclassified sequences</taxon>
        <taxon>metagenomes</taxon>
        <taxon>ecological metagenomes</taxon>
    </lineage>
</organism>
<evidence type="ECO:0000256" key="1">
    <source>
        <dbReference type="SAM" id="Phobius"/>
    </source>
</evidence>
<evidence type="ECO:0000313" key="2">
    <source>
        <dbReference type="EMBL" id="GAG84155.1"/>
    </source>
</evidence>
<gene>
    <name evidence="2" type="ORF">S01H4_29934</name>
</gene>
<proteinExistence type="predicted"/>
<keyword evidence="1" id="KW-0472">Membrane</keyword>
<accession>X1AN57</accession>
<keyword evidence="1" id="KW-0812">Transmembrane</keyword>
<protein>
    <submittedName>
        <fullName evidence="2">Uncharacterized protein</fullName>
    </submittedName>
</protein>
<comment type="caution">
    <text evidence="2">The sequence shown here is derived from an EMBL/GenBank/DDBJ whole genome shotgun (WGS) entry which is preliminary data.</text>
</comment>
<reference evidence="2" key="1">
    <citation type="journal article" date="2014" name="Front. Microbiol.">
        <title>High frequency of phylogenetically diverse reductive dehalogenase-homologous genes in deep subseafloor sedimentary metagenomes.</title>
        <authorList>
            <person name="Kawai M."/>
            <person name="Futagami T."/>
            <person name="Toyoda A."/>
            <person name="Takaki Y."/>
            <person name="Nishi S."/>
            <person name="Hori S."/>
            <person name="Arai W."/>
            <person name="Tsubouchi T."/>
            <person name="Morono Y."/>
            <person name="Uchiyama I."/>
            <person name="Ito T."/>
            <person name="Fujiyama A."/>
            <person name="Inagaki F."/>
            <person name="Takami H."/>
        </authorList>
    </citation>
    <scope>NUCLEOTIDE SEQUENCE</scope>
    <source>
        <strain evidence="2">Expedition CK06-06</strain>
    </source>
</reference>
<name>X1AN57_9ZZZZ</name>
<dbReference type="EMBL" id="BART01015415">
    <property type="protein sequence ID" value="GAG84155.1"/>
    <property type="molecule type" value="Genomic_DNA"/>
</dbReference>